<dbReference type="InterPro" id="IPR010280">
    <property type="entry name" value="U5_MeTrfase_fam"/>
</dbReference>
<dbReference type="Pfam" id="PF05958">
    <property type="entry name" value="tRNA_U5-meth_tr"/>
    <property type="match status" value="1"/>
</dbReference>
<evidence type="ECO:0000256" key="4">
    <source>
        <dbReference type="PROSITE-ProRule" id="PRU01024"/>
    </source>
</evidence>
<dbReference type="InterPro" id="IPR030390">
    <property type="entry name" value="MeTrfase_TrmA_AS"/>
</dbReference>
<reference evidence="7 8" key="1">
    <citation type="submission" date="2021-10" db="EMBL/GenBank/DDBJ databases">
        <title>Anaerobic single-cell dispensing facilitates the cultivation of human gut bacteria.</title>
        <authorList>
            <person name="Afrizal A."/>
        </authorList>
    </citation>
    <scope>NUCLEOTIDE SEQUENCE [LARGE SCALE GENOMIC DNA]</scope>
    <source>
        <strain evidence="7 8">CLA-AA-H273</strain>
    </source>
</reference>
<dbReference type="FunFam" id="3.40.50.150:FF:000009">
    <property type="entry name" value="23S rRNA (Uracil(1939)-C(5))-methyltransferase RlmD"/>
    <property type="match status" value="1"/>
</dbReference>
<feature type="binding site" evidence="4">
    <location>
        <position position="369"/>
    </location>
    <ligand>
        <name>S-adenosyl-L-methionine</name>
        <dbReference type="ChEBI" id="CHEBI:59789"/>
    </ligand>
</feature>
<accession>A0AAE3D573</accession>
<dbReference type="SUPFAM" id="SSF53335">
    <property type="entry name" value="S-adenosyl-L-methionine-dependent methyltransferases"/>
    <property type="match status" value="1"/>
</dbReference>
<dbReference type="SUPFAM" id="SSF50249">
    <property type="entry name" value="Nucleic acid-binding proteins"/>
    <property type="match status" value="1"/>
</dbReference>
<dbReference type="PANTHER" id="PTHR11061:SF30">
    <property type="entry name" value="TRNA (URACIL(54)-C(5))-METHYLTRANSFERASE"/>
    <property type="match status" value="1"/>
</dbReference>
<feature type="binding site" evidence="4">
    <location>
        <position position="319"/>
    </location>
    <ligand>
        <name>S-adenosyl-L-methionine</name>
        <dbReference type="ChEBI" id="CHEBI:59789"/>
    </ligand>
</feature>
<keyword evidence="3 4" id="KW-0949">S-adenosyl-L-methionine</keyword>
<dbReference type="CDD" id="cd02440">
    <property type="entry name" value="AdoMet_MTases"/>
    <property type="match status" value="1"/>
</dbReference>
<evidence type="ECO:0000256" key="1">
    <source>
        <dbReference type="ARBA" id="ARBA00022603"/>
    </source>
</evidence>
<comment type="similarity">
    <text evidence="4">Belongs to the class I-like SAM-binding methyltransferase superfamily. RNA M5U methyltransferase family.</text>
</comment>
<evidence type="ECO:0000256" key="5">
    <source>
        <dbReference type="PROSITE-ProRule" id="PRU10015"/>
    </source>
</evidence>
<feature type="active site" description="Nucleophile" evidence="4">
    <location>
        <position position="453"/>
    </location>
</feature>
<dbReference type="NCBIfam" id="TIGR00479">
    <property type="entry name" value="rumA"/>
    <property type="match status" value="1"/>
</dbReference>
<dbReference type="Proteomes" id="UP001197795">
    <property type="component" value="Unassembled WGS sequence"/>
</dbReference>
<dbReference type="PANTHER" id="PTHR11061">
    <property type="entry name" value="RNA M5U METHYLTRANSFERASE"/>
    <property type="match status" value="1"/>
</dbReference>
<dbReference type="GO" id="GO:0070041">
    <property type="term" value="F:rRNA (uridine-C5-)-methyltransferase activity"/>
    <property type="evidence" value="ECO:0007669"/>
    <property type="project" value="TreeGrafter"/>
</dbReference>
<dbReference type="EC" id="2.1.1.190" evidence="7"/>
<keyword evidence="8" id="KW-1185">Reference proteome</keyword>
<dbReference type="InterPro" id="IPR029063">
    <property type="entry name" value="SAM-dependent_MTases_sf"/>
</dbReference>
<dbReference type="Pfam" id="PF01938">
    <property type="entry name" value="TRAM"/>
    <property type="match status" value="1"/>
</dbReference>
<dbReference type="AlphaFoldDB" id="A0AAE3D573"/>
<proteinExistence type="inferred from homology"/>
<sequence>MEYKKNDRVTLTIEDMGSDGEGIGKVDGFTLFIKDAVIGDQVEAKIIKSKKHYAYARLEKVLQPSPFRVEPKCAYHRQCGGCQLQALSYSEQLHFKEQKIRNNLIRIGGFDAEYIDERMQPIVGMEEPFHYRNKAQYPIGTDRDGNVITGFYAGRTHTIIANTDCALGASENQQILETILSYMRKNKVTAYDEVTGKGLVRHVLIRKGFTSGQLMVCLVINKKMTKMSYPTAGVQKNTNEFLPNQGELLAALAKIQGMTSVSVSINAEKTNVIMGTMIHNLWGESTIEDTIHVRDMQKENYPYTGDALTFKISPLSFYQVNPIQTEKLYSLALEYAGLTGKETVWDLYCGIGTISLFLAGKAKKVCGVEIIPQAIDDARENAKRNHIENAEFFVGKAEEVLPEFYEKAMKEVSSDEMLHPDVIVVDPPRKGCDDACLNTMLRMQPERIVYVSCDSATLARDLKILCDGGYEIRKVRGVDQFGMTVHVETVVLLSKGMVDSRKVKVDFSLEDMDLSEFKGKATYEQIKAYVLEQTGLKVSSLYIAQIKKKCGLDVGENFNLAKSENTRQPQCTPEKEDAIMQAFKHFGIV</sequence>
<evidence type="ECO:0000313" key="7">
    <source>
        <dbReference type="EMBL" id="MCC2118033.1"/>
    </source>
</evidence>
<dbReference type="PROSITE" id="PS51687">
    <property type="entry name" value="SAM_MT_RNA_M5U"/>
    <property type="match status" value="1"/>
</dbReference>
<feature type="domain" description="TRAM" evidence="6">
    <location>
        <begin position="2"/>
        <end position="60"/>
    </location>
</feature>
<dbReference type="Gene3D" id="2.40.50.140">
    <property type="entry name" value="Nucleic acid-binding proteins"/>
    <property type="match status" value="1"/>
</dbReference>
<evidence type="ECO:0000256" key="3">
    <source>
        <dbReference type="ARBA" id="ARBA00022691"/>
    </source>
</evidence>
<organism evidence="7 8">
    <name type="scientific">Waltera acetigignens</name>
    <dbReference type="NCBI Taxonomy" id="2981769"/>
    <lineage>
        <taxon>Bacteria</taxon>
        <taxon>Bacillati</taxon>
        <taxon>Bacillota</taxon>
        <taxon>Clostridia</taxon>
        <taxon>Lachnospirales</taxon>
        <taxon>Lachnospiraceae</taxon>
        <taxon>Waltera</taxon>
    </lineage>
</organism>
<feature type="active site" evidence="5">
    <location>
        <position position="453"/>
    </location>
</feature>
<dbReference type="GO" id="GO:0070475">
    <property type="term" value="P:rRNA base methylation"/>
    <property type="evidence" value="ECO:0007669"/>
    <property type="project" value="TreeGrafter"/>
</dbReference>
<protein>
    <submittedName>
        <fullName evidence="7">23S rRNA (Uracil(1939)-C(5))-methyltransferase RlmD</fullName>
        <ecNumber evidence="7">2.1.1.190</ecNumber>
    </submittedName>
</protein>
<name>A0AAE3D573_9FIRM</name>
<evidence type="ECO:0000313" key="8">
    <source>
        <dbReference type="Proteomes" id="UP001197795"/>
    </source>
</evidence>
<evidence type="ECO:0000256" key="2">
    <source>
        <dbReference type="ARBA" id="ARBA00022679"/>
    </source>
</evidence>
<dbReference type="PROSITE" id="PS50926">
    <property type="entry name" value="TRAM"/>
    <property type="match status" value="1"/>
</dbReference>
<dbReference type="InterPro" id="IPR002792">
    <property type="entry name" value="TRAM_dom"/>
</dbReference>
<evidence type="ECO:0000259" key="6">
    <source>
        <dbReference type="PROSITE" id="PS50926"/>
    </source>
</evidence>
<dbReference type="InterPro" id="IPR012340">
    <property type="entry name" value="NA-bd_OB-fold"/>
</dbReference>
<keyword evidence="1 4" id="KW-0489">Methyltransferase</keyword>
<comment type="caution">
    <text evidence="7">The sequence shown here is derived from an EMBL/GenBank/DDBJ whole genome shotgun (WGS) entry which is preliminary data.</text>
</comment>
<feature type="binding site" evidence="4">
    <location>
        <position position="348"/>
    </location>
    <ligand>
        <name>S-adenosyl-L-methionine</name>
        <dbReference type="ChEBI" id="CHEBI:59789"/>
    </ligand>
</feature>
<dbReference type="Gene3D" id="2.40.50.1070">
    <property type="match status" value="1"/>
</dbReference>
<feature type="binding site" evidence="4">
    <location>
        <position position="426"/>
    </location>
    <ligand>
        <name>S-adenosyl-L-methionine</name>
        <dbReference type="ChEBI" id="CHEBI:59789"/>
    </ligand>
</feature>
<dbReference type="EMBL" id="JAJEPV010000001">
    <property type="protein sequence ID" value="MCC2118033.1"/>
    <property type="molecule type" value="Genomic_DNA"/>
</dbReference>
<keyword evidence="2 4" id="KW-0808">Transferase</keyword>
<dbReference type="Gene3D" id="3.40.50.150">
    <property type="entry name" value="Vaccinia Virus protein VP39"/>
    <property type="match status" value="1"/>
</dbReference>
<dbReference type="RefSeq" id="WP_227731807.1">
    <property type="nucleotide sequence ID" value="NZ_JAJEPV010000001.1"/>
</dbReference>
<gene>
    <name evidence="7" type="primary">rlmD</name>
    <name evidence="7" type="ORF">LKD75_00260</name>
</gene>
<dbReference type="FunFam" id="2.40.50.140:FF:000097">
    <property type="entry name" value="23S rRNA (uracil(1939)-C(5))-methyltransferase RlmD"/>
    <property type="match status" value="1"/>
</dbReference>
<dbReference type="PROSITE" id="PS01230">
    <property type="entry name" value="TRMA_1"/>
    <property type="match status" value="1"/>
</dbReference>